<comment type="caution">
    <text evidence="1">The sequence shown here is derived from an EMBL/GenBank/DDBJ whole genome shotgun (WGS) entry which is preliminary data.</text>
</comment>
<dbReference type="EMBL" id="CACRXK020003305">
    <property type="protein sequence ID" value="CAB3998230.1"/>
    <property type="molecule type" value="Genomic_DNA"/>
</dbReference>
<evidence type="ECO:0000313" key="1">
    <source>
        <dbReference type="EMBL" id="CAB3998230.1"/>
    </source>
</evidence>
<reference evidence="1" key="1">
    <citation type="submission" date="2020-04" db="EMBL/GenBank/DDBJ databases">
        <authorList>
            <person name="Alioto T."/>
            <person name="Alioto T."/>
            <person name="Gomez Garrido J."/>
        </authorList>
    </citation>
    <scope>NUCLEOTIDE SEQUENCE</scope>
    <source>
        <strain evidence="1">A484AB</strain>
    </source>
</reference>
<evidence type="ECO:0000313" key="2">
    <source>
        <dbReference type="Proteomes" id="UP001152795"/>
    </source>
</evidence>
<gene>
    <name evidence="1" type="ORF">PACLA_8A002937</name>
</gene>
<name>A0A6S7HSA8_PARCT</name>
<proteinExistence type="predicted"/>
<protein>
    <submittedName>
        <fullName evidence="1">Uncharacterized protein</fullName>
    </submittedName>
</protein>
<sequence length="60" mass="7097">MDDCLAYRMMMLQRRSRNMYLQDFCMMFVAEGMVVTKLKAVNILNICILFAYCMCIVLKV</sequence>
<dbReference type="AlphaFoldDB" id="A0A6S7HSA8"/>
<accession>A0A6S7HSA8</accession>
<dbReference type="Proteomes" id="UP001152795">
    <property type="component" value="Unassembled WGS sequence"/>
</dbReference>
<organism evidence="1 2">
    <name type="scientific">Paramuricea clavata</name>
    <name type="common">Red gorgonian</name>
    <name type="synonym">Violescent sea-whip</name>
    <dbReference type="NCBI Taxonomy" id="317549"/>
    <lineage>
        <taxon>Eukaryota</taxon>
        <taxon>Metazoa</taxon>
        <taxon>Cnidaria</taxon>
        <taxon>Anthozoa</taxon>
        <taxon>Octocorallia</taxon>
        <taxon>Malacalcyonacea</taxon>
        <taxon>Plexauridae</taxon>
        <taxon>Paramuricea</taxon>
    </lineage>
</organism>
<keyword evidence="2" id="KW-1185">Reference proteome</keyword>